<keyword evidence="6" id="KW-1185">Reference proteome</keyword>
<dbReference type="PROSITE" id="PS00122">
    <property type="entry name" value="CARBOXYLESTERASE_B_1"/>
    <property type="match status" value="1"/>
</dbReference>
<evidence type="ECO:0000259" key="4">
    <source>
        <dbReference type="Pfam" id="PF00135"/>
    </source>
</evidence>
<dbReference type="PANTHER" id="PTHR11559">
    <property type="entry name" value="CARBOXYLESTERASE"/>
    <property type="match status" value="1"/>
</dbReference>
<feature type="chain" id="PRO_5005125654" description="Carboxylic ester hydrolase" evidence="3">
    <location>
        <begin position="25"/>
        <end position="531"/>
    </location>
</feature>
<dbReference type="InterPro" id="IPR019826">
    <property type="entry name" value="Carboxylesterase_B_AS"/>
</dbReference>
<dbReference type="SUPFAM" id="SSF53474">
    <property type="entry name" value="alpha/beta-Hydrolases"/>
    <property type="match status" value="1"/>
</dbReference>
<dbReference type="Gene3D" id="3.40.50.1820">
    <property type="entry name" value="alpha/beta hydrolase"/>
    <property type="match status" value="1"/>
</dbReference>
<feature type="signal peptide" evidence="3">
    <location>
        <begin position="1"/>
        <end position="24"/>
    </location>
</feature>
<dbReference type="GO" id="GO:0016787">
    <property type="term" value="F:hydrolase activity"/>
    <property type="evidence" value="ECO:0007669"/>
    <property type="project" value="UniProtKB-KW"/>
</dbReference>
<gene>
    <name evidence="5" type="ordered locus">Amir_4606</name>
</gene>
<dbReference type="Proteomes" id="UP000002213">
    <property type="component" value="Chromosome"/>
</dbReference>
<evidence type="ECO:0000256" key="2">
    <source>
        <dbReference type="ARBA" id="ARBA00022801"/>
    </source>
</evidence>
<organism evidence="5 6">
    <name type="scientific">Actinosynnema mirum (strain ATCC 29888 / DSM 43827 / JCM 3225 / NBRC 14064 / NCIMB 13271 / NRRL B-12336 / IMRU 3971 / 101)</name>
    <dbReference type="NCBI Taxonomy" id="446462"/>
    <lineage>
        <taxon>Bacteria</taxon>
        <taxon>Bacillati</taxon>
        <taxon>Actinomycetota</taxon>
        <taxon>Actinomycetes</taxon>
        <taxon>Pseudonocardiales</taxon>
        <taxon>Pseudonocardiaceae</taxon>
        <taxon>Actinosynnema</taxon>
    </lineage>
</organism>
<comment type="similarity">
    <text evidence="1 3">Belongs to the type-B carboxylesterase/lipase family.</text>
</comment>
<dbReference type="EMBL" id="CP001630">
    <property type="protein sequence ID" value="ACU38439.1"/>
    <property type="molecule type" value="Genomic_DNA"/>
</dbReference>
<feature type="domain" description="Carboxylesterase type B" evidence="4">
    <location>
        <begin position="32"/>
        <end position="518"/>
    </location>
</feature>
<accession>C6WLP6</accession>
<evidence type="ECO:0000313" key="5">
    <source>
        <dbReference type="EMBL" id="ACU38439.1"/>
    </source>
</evidence>
<dbReference type="InterPro" id="IPR050309">
    <property type="entry name" value="Type-B_Carboxylest/Lipase"/>
</dbReference>
<dbReference type="STRING" id="446462.Amir_4606"/>
<dbReference type="HOGENOM" id="CLU_006586_16_4_11"/>
<reference evidence="5 6" key="1">
    <citation type="journal article" date="2009" name="Stand. Genomic Sci.">
        <title>Complete genome sequence of Actinosynnema mirum type strain (101).</title>
        <authorList>
            <person name="Land M."/>
            <person name="Lapidus A."/>
            <person name="Mayilraj S."/>
            <person name="Chen F."/>
            <person name="Copeland A."/>
            <person name="Del Rio T.G."/>
            <person name="Nolan M."/>
            <person name="Lucas S."/>
            <person name="Tice H."/>
            <person name="Cheng J.F."/>
            <person name="Chertkov O."/>
            <person name="Bruce D."/>
            <person name="Goodwin L."/>
            <person name="Pitluck S."/>
            <person name="Rohde M."/>
            <person name="Goker M."/>
            <person name="Pati A."/>
            <person name="Ivanova N."/>
            <person name="Mavromatis K."/>
            <person name="Chen A."/>
            <person name="Palaniappan K."/>
            <person name="Hauser L."/>
            <person name="Chang Y.J."/>
            <person name="Jeffries C.C."/>
            <person name="Brettin T."/>
            <person name="Detter J.C."/>
            <person name="Han C."/>
            <person name="Chain P."/>
            <person name="Tindall B.J."/>
            <person name="Bristow J."/>
            <person name="Eisen J.A."/>
            <person name="Markowitz V."/>
            <person name="Hugenholtz P."/>
            <person name="Kyrpides N.C."/>
            <person name="Klenk H.P."/>
        </authorList>
    </citation>
    <scope>NUCLEOTIDE SEQUENCE [LARGE SCALE GENOMIC DNA]</scope>
    <source>
        <strain evidence="6">ATCC 29888 / DSM 43827 / JCM 3225 / NBRC 14064 / NCIMB 13271 / NRRL B-12336 / IMRU 3971 / 101</strain>
    </source>
</reference>
<sequence>MWRRRLLVLLGVAGLLSGAVPAIADPVGRPDAVRTAEGPVRGVVERDARVFRGIPFAAPPVGELRWRPPQPVRPWREPLDATEPGAACAQPSDFGLPESFVEDCLYLNVTTPRRGGRNLPVMVWLHGGSFTTGAGAIYDARALAARGDVVVVTPNYRLGPFGFLAMPSLTAESPGSQSGNYGIQDQQAALRWVQRNAAAFGGDPRNVTIFGGSAGGASVCVNLTSPTAAGLFHRAIAQSFSCASELASKQQAEAAGVRLATGFGCPDPATAAACMRTKPVRELTLSWPGGFPVVGGPELPLHPPEALRRDRFSHVPLIMGNTRDEMRLYVGLEFEARGNPVTPQLFEQRVRETFGGAADRVLARYPLSAYPTPAIALSTVVTDAGNTLATCDHLAGYRLASARPRPVPVYAYQFADRTAPVPVEIPGLDEGAMHATELPYLFTGVFGEPLTGPQRDLSNRMIDYWTAFARTGDPNRAGLPAWPEHRPDAGANVLTLDLATSGGTRLTDVARASNCAFWNSIGFGDGPREPR</sequence>
<evidence type="ECO:0000256" key="3">
    <source>
        <dbReference type="RuleBase" id="RU361235"/>
    </source>
</evidence>
<dbReference type="RefSeq" id="WP_015803326.1">
    <property type="nucleotide sequence ID" value="NC_013093.1"/>
</dbReference>
<dbReference type="KEGG" id="ami:Amir_4606"/>
<name>C6WLP6_ACTMD</name>
<proteinExistence type="inferred from homology"/>
<dbReference type="eggNOG" id="COG2272">
    <property type="taxonomic scope" value="Bacteria"/>
</dbReference>
<dbReference type="AlphaFoldDB" id="C6WLP6"/>
<evidence type="ECO:0000313" key="6">
    <source>
        <dbReference type="Proteomes" id="UP000002213"/>
    </source>
</evidence>
<dbReference type="InterPro" id="IPR002018">
    <property type="entry name" value="CarbesteraseB"/>
</dbReference>
<dbReference type="EC" id="3.1.1.-" evidence="3"/>
<dbReference type="InterPro" id="IPR029058">
    <property type="entry name" value="AB_hydrolase_fold"/>
</dbReference>
<dbReference type="Pfam" id="PF00135">
    <property type="entry name" value="COesterase"/>
    <property type="match status" value="1"/>
</dbReference>
<dbReference type="ESTHER" id="actmd-c6wlp6">
    <property type="family name" value="Carb_B_Bacteria"/>
</dbReference>
<keyword evidence="3" id="KW-0732">Signal</keyword>
<keyword evidence="2 3" id="KW-0378">Hydrolase</keyword>
<evidence type="ECO:0000256" key="1">
    <source>
        <dbReference type="ARBA" id="ARBA00005964"/>
    </source>
</evidence>
<protein>
    <recommendedName>
        <fullName evidence="3">Carboxylic ester hydrolase</fullName>
        <ecNumber evidence="3">3.1.1.-</ecNumber>
    </recommendedName>
</protein>